<dbReference type="VEuPathDB" id="VectorBase:RPRC003686"/>
<feature type="region of interest" description="Disordered" evidence="1">
    <location>
        <begin position="119"/>
        <end position="162"/>
    </location>
</feature>
<reference evidence="2" key="1">
    <citation type="submission" date="2015-05" db="UniProtKB">
        <authorList>
            <consortium name="EnsemblMetazoa"/>
        </authorList>
    </citation>
    <scope>IDENTIFICATION</scope>
</reference>
<keyword evidence="3" id="KW-1185">Reference proteome</keyword>
<dbReference type="EMBL" id="ACPB03014870">
    <property type="status" value="NOT_ANNOTATED_CDS"/>
    <property type="molecule type" value="Genomic_DNA"/>
</dbReference>
<evidence type="ECO:0000313" key="3">
    <source>
        <dbReference type="Proteomes" id="UP000015103"/>
    </source>
</evidence>
<accession>T1HI13</accession>
<sequence>MSVSQIIQGCTKIAKRSSLEIPKGNDMYNRYQDAKGNDRRNDGIVYEQGFSVDYVKGRGDSVGQYYRIEKYRDRHLSLSKEKLLLSSSNKWQGTVSTNASTKNFGGDGEEYRNITMQNNEIDKSSSSASSTSEAEKVPKKNVKPLEKKKLKTKRKKVKRRRKMKTNIQKNVKKVNESILDVSQPKVKEPSKEVLDNVNHNNSYIKKKAKTVNNKKLLKKNLKHIGNYLTPTFATVMKKTKKVRLPNVLEQVPFIAGQSSNRSHNLAARLQENKILDKINGSRTDTNLQINKIDSILSNQMHMINNIKRKRLIQRMDTTPTDDDVINNGLIIKKCDKNKLIKDVIQRLQKKFSEDINRQEELEFKIETKTDCSPEVIEEFKDLCEKMEEDENTIRALLSLIDDVKKKKDINFIVLLVNDILNLNVRFVHYDVPELGSPNYVCALNHLIEKLKQKKQQKRRK</sequence>
<proteinExistence type="predicted"/>
<evidence type="ECO:0000313" key="2">
    <source>
        <dbReference type="EnsemblMetazoa" id="RPRC003686-PA"/>
    </source>
</evidence>
<feature type="compositionally biased region" description="Basic residues" evidence="1">
    <location>
        <begin position="148"/>
        <end position="162"/>
    </location>
</feature>
<dbReference type="AlphaFoldDB" id="T1HI13"/>
<name>T1HI13_RHOPR</name>
<evidence type="ECO:0000256" key="1">
    <source>
        <dbReference type="SAM" id="MobiDB-lite"/>
    </source>
</evidence>
<dbReference type="EnsemblMetazoa" id="RPRC003686-RA">
    <property type="protein sequence ID" value="RPRC003686-PA"/>
    <property type="gene ID" value="RPRC003686"/>
</dbReference>
<dbReference type="HOGENOM" id="CLU_594909_0_0_1"/>
<dbReference type="Proteomes" id="UP000015103">
    <property type="component" value="Unassembled WGS sequence"/>
</dbReference>
<feature type="compositionally biased region" description="Basic and acidic residues" evidence="1">
    <location>
        <begin position="133"/>
        <end position="147"/>
    </location>
</feature>
<protein>
    <submittedName>
        <fullName evidence="2">Uncharacterized protein</fullName>
    </submittedName>
</protein>
<dbReference type="InParanoid" id="T1HI13"/>
<organism evidence="2 3">
    <name type="scientific">Rhodnius prolixus</name>
    <name type="common">Triatomid bug</name>
    <dbReference type="NCBI Taxonomy" id="13249"/>
    <lineage>
        <taxon>Eukaryota</taxon>
        <taxon>Metazoa</taxon>
        <taxon>Ecdysozoa</taxon>
        <taxon>Arthropoda</taxon>
        <taxon>Hexapoda</taxon>
        <taxon>Insecta</taxon>
        <taxon>Pterygota</taxon>
        <taxon>Neoptera</taxon>
        <taxon>Paraneoptera</taxon>
        <taxon>Hemiptera</taxon>
        <taxon>Heteroptera</taxon>
        <taxon>Panheteroptera</taxon>
        <taxon>Cimicomorpha</taxon>
        <taxon>Reduviidae</taxon>
        <taxon>Triatominae</taxon>
        <taxon>Rhodnius</taxon>
    </lineage>
</organism>